<evidence type="ECO:0000313" key="7">
    <source>
        <dbReference type="Proteomes" id="UP000030416"/>
    </source>
</evidence>
<evidence type="ECO:0000256" key="4">
    <source>
        <dbReference type="HAMAP-Rule" id="MF_00745"/>
    </source>
</evidence>
<protein>
    <recommendedName>
        <fullName evidence="4">Protein SprT-like</fullName>
    </recommendedName>
</protein>
<dbReference type="SMART" id="SM00731">
    <property type="entry name" value="SprT"/>
    <property type="match status" value="1"/>
</dbReference>
<evidence type="ECO:0000313" key="6">
    <source>
        <dbReference type="EMBL" id="KGR75845.1"/>
    </source>
</evidence>
<accession>A0A0A3HXB3</accession>
<reference evidence="6 7" key="1">
    <citation type="submission" date="2014-02" db="EMBL/GenBank/DDBJ databases">
        <title>Draft genome sequence of Lysinibacillus manganicus DSM 26584T.</title>
        <authorList>
            <person name="Zhang F."/>
            <person name="Wang G."/>
            <person name="Zhang L."/>
        </authorList>
    </citation>
    <scope>NUCLEOTIDE SEQUENCE [LARGE SCALE GENOMIC DNA]</scope>
    <source>
        <strain evidence="6 7">DSM 26584</strain>
    </source>
</reference>
<dbReference type="EMBL" id="JPVN01000029">
    <property type="protein sequence ID" value="KGR75845.1"/>
    <property type="molecule type" value="Genomic_DNA"/>
</dbReference>
<dbReference type="InterPro" id="IPR006640">
    <property type="entry name" value="SprT-like_domain"/>
</dbReference>
<evidence type="ECO:0000256" key="2">
    <source>
        <dbReference type="ARBA" id="ARBA00022723"/>
    </source>
</evidence>
<dbReference type="GO" id="GO:0008270">
    <property type="term" value="F:zinc ion binding"/>
    <property type="evidence" value="ECO:0007669"/>
    <property type="project" value="UniProtKB-UniRule"/>
</dbReference>
<dbReference type="RefSeq" id="WP_036189481.1">
    <property type="nucleotide sequence ID" value="NZ_AVDA01000029.1"/>
</dbReference>
<comment type="cofactor">
    <cofactor evidence="4">
        <name>Zn(2+)</name>
        <dbReference type="ChEBI" id="CHEBI:29105"/>
    </cofactor>
    <text evidence="4">Binds 1 zinc ion.</text>
</comment>
<comment type="similarity">
    <text evidence="4">Belongs to the SprT family.</text>
</comment>
<dbReference type="Proteomes" id="UP000030416">
    <property type="component" value="Unassembled WGS sequence"/>
</dbReference>
<dbReference type="STRING" id="1384049.CD29_17445"/>
<keyword evidence="1 4" id="KW-0963">Cytoplasm</keyword>
<dbReference type="GO" id="GO:0006950">
    <property type="term" value="P:response to stress"/>
    <property type="evidence" value="ECO:0007669"/>
    <property type="project" value="UniProtKB-ARBA"/>
</dbReference>
<dbReference type="AlphaFoldDB" id="A0A0A3HXB3"/>
<feature type="binding site" evidence="4">
    <location>
        <position position="71"/>
    </location>
    <ligand>
        <name>Zn(2+)</name>
        <dbReference type="ChEBI" id="CHEBI:29105"/>
    </ligand>
</feature>
<dbReference type="NCBIfam" id="NF003339">
    <property type="entry name" value="PRK04351.1"/>
    <property type="match status" value="1"/>
</dbReference>
<gene>
    <name evidence="6" type="ORF">CD29_17445</name>
</gene>
<evidence type="ECO:0000256" key="1">
    <source>
        <dbReference type="ARBA" id="ARBA00022490"/>
    </source>
</evidence>
<feature type="binding site" evidence="4">
    <location>
        <position position="67"/>
    </location>
    <ligand>
        <name>Zn(2+)</name>
        <dbReference type="ChEBI" id="CHEBI:29105"/>
    </ligand>
</feature>
<organism evidence="6 7">
    <name type="scientific">Ureibacillus manganicus DSM 26584</name>
    <dbReference type="NCBI Taxonomy" id="1384049"/>
    <lineage>
        <taxon>Bacteria</taxon>
        <taxon>Bacillati</taxon>
        <taxon>Bacillota</taxon>
        <taxon>Bacilli</taxon>
        <taxon>Bacillales</taxon>
        <taxon>Caryophanaceae</taxon>
        <taxon>Ureibacillus</taxon>
    </lineage>
</organism>
<evidence type="ECO:0000259" key="5">
    <source>
        <dbReference type="SMART" id="SM00731"/>
    </source>
</evidence>
<keyword evidence="2 4" id="KW-0479">Metal-binding</keyword>
<name>A0A0A3HXB3_9BACL</name>
<proteinExistence type="inferred from homology"/>
<dbReference type="Pfam" id="PF10263">
    <property type="entry name" value="SprT-like"/>
    <property type="match status" value="1"/>
</dbReference>
<comment type="subcellular location">
    <subcellularLocation>
        <location evidence="4">Cytoplasm</location>
    </subcellularLocation>
</comment>
<keyword evidence="3 4" id="KW-0862">Zinc</keyword>
<comment type="caution">
    <text evidence="6">The sequence shown here is derived from an EMBL/GenBank/DDBJ whole genome shotgun (WGS) entry which is preliminary data.</text>
</comment>
<keyword evidence="7" id="KW-1185">Reference proteome</keyword>
<dbReference type="Pfam" id="PF17283">
    <property type="entry name" value="Zn_ribbon_SprT"/>
    <property type="match status" value="1"/>
</dbReference>
<feature type="domain" description="SprT-like" evidence="5">
    <location>
        <begin position="4"/>
        <end position="150"/>
    </location>
</feature>
<dbReference type="InterPro" id="IPR035240">
    <property type="entry name" value="SprT_Zn_ribbon"/>
</dbReference>
<dbReference type="InterPro" id="IPR023524">
    <property type="entry name" value="Uncharacterised_SprT-like"/>
</dbReference>
<dbReference type="eggNOG" id="COG3091">
    <property type="taxonomic scope" value="Bacteria"/>
</dbReference>
<sequence>MTDIELQQLVEELSIKYFKRPFVHTAYFNPRLRTTGGRYLLNNHNIEFNKKSYEVFGMKELRGIILHELCHYHLHIQGKGYKHRDADFRSLLKKVGAPRFCSTIEENKKRRSGLLYVYECVTCNQTYNRRRRIDILKYKCGKCFGQLQLKEKKRNI</sequence>
<feature type="active site" evidence="4">
    <location>
        <position position="68"/>
    </location>
</feature>
<evidence type="ECO:0000256" key="3">
    <source>
        <dbReference type="ARBA" id="ARBA00022833"/>
    </source>
</evidence>
<dbReference type="HAMAP" id="MF_00745">
    <property type="entry name" value="SprT_like"/>
    <property type="match status" value="1"/>
</dbReference>
<dbReference type="GO" id="GO:0005737">
    <property type="term" value="C:cytoplasm"/>
    <property type="evidence" value="ECO:0007669"/>
    <property type="project" value="UniProtKB-SubCell"/>
</dbReference>
<dbReference type="OrthoDB" id="9799909at2"/>